<evidence type="ECO:0000256" key="1">
    <source>
        <dbReference type="SAM" id="SignalP"/>
    </source>
</evidence>
<dbReference type="EMBL" id="AGNK02000922">
    <property type="status" value="NOT_ANNOTATED_CDS"/>
    <property type="molecule type" value="Genomic_DNA"/>
</dbReference>
<accession>K3ZYS0</accession>
<organism evidence="2 3">
    <name type="scientific">Setaria italica</name>
    <name type="common">Foxtail millet</name>
    <name type="synonym">Panicum italicum</name>
    <dbReference type="NCBI Taxonomy" id="4555"/>
    <lineage>
        <taxon>Eukaryota</taxon>
        <taxon>Viridiplantae</taxon>
        <taxon>Streptophyta</taxon>
        <taxon>Embryophyta</taxon>
        <taxon>Tracheophyta</taxon>
        <taxon>Spermatophyta</taxon>
        <taxon>Magnoliopsida</taxon>
        <taxon>Liliopsida</taxon>
        <taxon>Poales</taxon>
        <taxon>Poaceae</taxon>
        <taxon>PACMAD clade</taxon>
        <taxon>Panicoideae</taxon>
        <taxon>Panicodae</taxon>
        <taxon>Paniceae</taxon>
        <taxon>Cenchrinae</taxon>
        <taxon>Setaria</taxon>
    </lineage>
</organism>
<dbReference type="Gramene" id="KQL23775">
    <property type="protein sequence ID" value="KQL23775"/>
    <property type="gene ID" value="SETIT_031752mg"/>
</dbReference>
<feature type="chain" id="PRO_5010128474" description="Secreted protein" evidence="1">
    <location>
        <begin position="34"/>
        <end position="69"/>
    </location>
</feature>
<name>K3ZYS0_SETIT</name>
<evidence type="ECO:0008006" key="4">
    <source>
        <dbReference type="Google" id="ProtNLM"/>
    </source>
</evidence>
<dbReference type="InParanoid" id="K3ZYS0"/>
<proteinExistence type="predicted"/>
<feature type="signal peptide" evidence="1">
    <location>
        <begin position="1"/>
        <end position="33"/>
    </location>
</feature>
<evidence type="ECO:0000313" key="3">
    <source>
        <dbReference type="Proteomes" id="UP000004995"/>
    </source>
</evidence>
<dbReference type="HOGENOM" id="CLU_2780644_0_0_1"/>
<dbReference type="EnsemblPlants" id="KQL23775">
    <property type="protein sequence ID" value="KQL23775"/>
    <property type="gene ID" value="SETIT_031752mg"/>
</dbReference>
<keyword evidence="1" id="KW-0732">Signal</keyword>
<sequence length="69" mass="7489">MRPRVHLPFGLFPLPWLLVPGTLLCCMPPPLLTLAHQHGRSAACQHVISSAAPAHGRSAACQHQSVELY</sequence>
<reference evidence="3" key="1">
    <citation type="journal article" date="2012" name="Nat. Biotechnol.">
        <title>Reference genome sequence of the model plant Setaria.</title>
        <authorList>
            <person name="Bennetzen J.L."/>
            <person name="Schmutz J."/>
            <person name="Wang H."/>
            <person name="Percifield R."/>
            <person name="Hawkins J."/>
            <person name="Pontaroli A.C."/>
            <person name="Estep M."/>
            <person name="Feng L."/>
            <person name="Vaughn J.N."/>
            <person name="Grimwood J."/>
            <person name="Jenkins J."/>
            <person name="Barry K."/>
            <person name="Lindquist E."/>
            <person name="Hellsten U."/>
            <person name="Deshpande S."/>
            <person name="Wang X."/>
            <person name="Wu X."/>
            <person name="Mitros T."/>
            <person name="Triplett J."/>
            <person name="Yang X."/>
            <person name="Ye C.Y."/>
            <person name="Mauro-Herrera M."/>
            <person name="Wang L."/>
            <person name="Li P."/>
            <person name="Sharma M."/>
            <person name="Sharma R."/>
            <person name="Ronald P.C."/>
            <person name="Panaud O."/>
            <person name="Kellogg E.A."/>
            <person name="Brutnell T.P."/>
            <person name="Doust A.N."/>
            <person name="Tuskan G.A."/>
            <person name="Rokhsar D."/>
            <person name="Devos K.M."/>
        </authorList>
    </citation>
    <scope>NUCLEOTIDE SEQUENCE [LARGE SCALE GENOMIC DNA]</scope>
    <source>
        <strain evidence="3">cv. Yugu1</strain>
    </source>
</reference>
<dbReference type="Proteomes" id="UP000004995">
    <property type="component" value="Unassembled WGS sequence"/>
</dbReference>
<reference evidence="2" key="2">
    <citation type="submission" date="2018-08" db="UniProtKB">
        <authorList>
            <consortium name="EnsemblPlants"/>
        </authorList>
    </citation>
    <scope>IDENTIFICATION</scope>
    <source>
        <strain evidence="2">Yugu1</strain>
    </source>
</reference>
<evidence type="ECO:0000313" key="2">
    <source>
        <dbReference type="EnsemblPlants" id="KQL23775"/>
    </source>
</evidence>
<dbReference type="AlphaFoldDB" id="K3ZYS0"/>
<keyword evidence="3" id="KW-1185">Reference proteome</keyword>
<protein>
    <recommendedName>
        <fullName evidence="4">Secreted protein</fullName>
    </recommendedName>
</protein>